<evidence type="ECO:0008006" key="4">
    <source>
        <dbReference type="Google" id="ProtNLM"/>
    </source>
</evidence>
<evidence type="ECO:0000313" key="3">
    <source>
        <dbReference type="Proteomes" id="UP000248840"/>
    </source>
</evidence>
<dbReference type="OrthoDB" id="1372254at2"/>
<gene>
    <name evidence="2" type="ORF">CLV55_105185</name>
</gene>
<keyword evidence="3" id="KW-1185">Reference proteome</keyword>
<evidence type="ECO:0000256" key="1">
    <source>
        <dbReference type="SAM" id="SignalP"/>
    </source>
</evidence>
<evidence type="ECO:0000313" key="2">
    <source>
        <dbReference type="EMBL" id="RAR72615.1"/>
    </source>
</evidence>
<dbReference type="Proteomes" id="UP000248840">
    <property type="component" value="Unassembled WGS sequence"/>
</dbReference>
<sequence>MKKIFCFLFLLNSLCFWAQTDCDYAVNTKDSLGIYKATQDYVVHERIFGNTQTSIFFSLINADGVLSLNFQLLQKSKDFVPAHCFDKNSKIYLQLNNGKIVTLVGISQESCGNNLRTNEGNNRLLTGYFLFKKDTFEHLKNCPITMIRVLYSGEQIDYVMKDTLVSEVDKKTYHPDHFFMDYLKCVE</sequence>
<feature type="signal peptide" evidence="1">
    <location>
        <begin position="1"/>
        <end position="18"/>
    </location>
</feature>
<name>A0A328YIQ3_9FLAO</name>
<dbReference type="RefSeq" id="WP_112113092.1">
    <property type="nucleotide sequence ID" value="NZ_QLSZ01000005.1"/>
</dbReference>
<proteinExistence type="predicted"/>
<dbReference type="AlphaFoldDB" id="A0A328YIQ3"/>
<accession>A0A328YIQ3</accession>
<comment type="caution">
    <text evidence="2">The sequence shown here is derived from an EMBL/GenBank/DDBJ whole genome shotgun (WGS) entry which is preliminary data.</text>
</comment>
<reference evidence="2 3" key="1">
    <citation type="submission" date="2018-06" db="EMBL/GenBank/DDBJ databases">
        <title>Genomic Encyclopedia of Archaeal and Bacterial Type Strains, Phase II (KMG-II): from individual species to whole genera.</title>
        <authorList>
            <person name="Goeker M."/>
        </authorList>
    </citation>
    <scope>NUCLEOTIDE SEQUENCE [LARGE SCALE GENOMIC DNA]</scope>
    <source>
        <strain evidence="2 3">DSM 25663</strain>
    </source>
</reference>
<organism evidence="2 3">
    <name type="scientific">Flavobacterium aciduliphilum</name>
    <dbReference type="NCBI Taxonomy" id="1101402"/>
    <lineage>
        <taxon>Bacteria</taxon>
        <taxon>Pseudomonadati</taxon>
        <taxon>Bacteroidota</taxon>
        <taxon>Flavobacteriia</taxon>
        <taxon>Flavobacteriales</taxon>
        <taxon>Flavobacteriaceae</taxon>
        <taxon>Flavobacterium</taxon>
    </lineage>
</organism>
<dbReference type="EMBL" id="QLSZ01000005">
    <property type="protein sequence ID" value="RAR72615.1"/>
    <property type="molecule type" value="Genomic_DNA"/>
</dbReference>
<keyword evidence="1" id="KW-0732">Signal</keyword>
<feature type="chain" id="PRO_5016268799" description="NlpE-like protein" evidence="1">
    <location>
        <begin position="19"/>
        <end position="187"/>
    </location>
</feature>
<protein>
    <recommendedName>
        <fullName evidence="4">NlpE-like protein</fullName>
    </recommendedName>
</protein>